<name>A0A2W7C1X7_9HYPH</name>
<reference evidence="2" key="1">
    <citation type="submission" date="2017-03" db="EMBL/GenBank/DDBJ databases">
        <authorList>
            <person name="Safronova V.I."/>
            <person name="Sazanova A.L."/>
            <person name="Chirak E.R."/>
        </authorList>
    </citation>
    <scope>NUCLEOTIDE SEQUENCE [LARGE SCALE GENOMIC DNA]</scope>
    <source>
        <strain evidence="2">Ach-343</strain>
    </source>
</reference>
<sequence>MTTIDGKQHRGQSENVRLAGLVDQLGSKGHFELLVVSAEAGAPGRETNTVFFKHGIISISERTQETTITPGPPLAG</sequence>
<keyword evidence="2" id="KW-1185">Reference proteome</keyword>
<accession>A0A2W7C1X7</accession>
<comment type="caution">
    <text evidence="1">The sequence shown here is derived from an EMBL/GenBank/DDBJ whole genome shotgun (WGS) entry which is preliminary data.</text>
</comment>
<evidence type="ECO:0000313" key="1">
    <source>
        <dbReference type="EMBL" id="PZV36301.1"/>
    </source>
</evidence>
<dbReference type="RefSeq" id="WP_111546623.1">
    <property type="nucleotide sequence ID" value="NZ_MZXV01000051.1"/>
</dbReference>
<organism evidence="1 2">
    <name type="scientific">Mesorhizobium kowhaii</name>
    <dbReference type="NCBI Taxonomy" id="1300272"/>
    <lineage>
        <taxon>Bacteria</taxon>
        <taxon>Pseudomonadati</taxon>
        <taxon>Pseudomonadota</taxon>
        <taxon>Alphaproteobacteria</taxon>
        <taxon>Hyphomicrobiales</taxon>
        <taxon>Phyllobacteriaceae</taxon>
        <taxon>Mesorhizobium</taxon>
    </lineage>
</organism>
<dbReference type="Proteomes" id="UP000248616">
    <property type="component" value="Unassembled WGS sequence"/>
</dbReference>
<protein>
    <submittedName>
        <fullName evidence="1">Uncharacterized protein</fullName>
    </submittedName>
</protein>
<evidence type="ECO:0000313" key="2">
    <source>
        <dbReference type="Proteomes" id="UP000248616"/>
    </source>
</evidence>
<dbReference type="AlphaFoldDB" id="A0A2W7C1X7"/>
<dbReference type="EMBL" id="MZXV01000051">
    <property type="protein sequence ID" value="PZV36301.1"/>
    <property type="molecule type" value="Genomic_DNA"/>
</dbReference>
<gene>
    <name evidence="1" type="ORF">B5V02_24285</name>
</gene>
<proteinExistence type="predicted"/>